<comment type="similarity">
    <text evidence="2">Belongs to the peptidase T1A family.</text>
</comment>
<gene>
    <name evidence="3" type="ORF">CONCODRAFT_43607</name>
</gene>
<dbReference type="Pfam" id="PF00227">
    <property type="entry name" value="Proteasome"/>
    <property type="match status" value="1"/>
</dbReference>
<proteinExistence type="inferred from homology"/>
<protein>
    <submittedName>
        <fullName evidence="3">Proteasome-domain-containing protein</fullName>
    </submittedName>
</protein>
<dbReference type="GO" id="GO:0019773">
    <property type="term" value="C:proteasome core complex, alpha-subunit complex"/>
    <property type="evidence" value="ECO:0007669"/>
    <property type="project" value="UniProtKB-UniRule"/>
</dbReference>
<evidence type="ECO:0000313" key="3">
    <source>
        <dbReference type="EMBL" id="KXN66628.1"/>
    </source>
</evidence>
<dbReference type="Gene3D" id="3.60.20.10">
    <property type="entry name" value="Glutamine Phosphoribosylpyrophosphate, subunit 1, domain 1"/>
    <property type="match status" value="1"/>
</dbReference>
<name>A0A137NVA6_CONC2</name>
<keyword evidence="4" id="KW-1185">Reference proteome</keyword>
<dbReference type="GO" id="GO:0051603">
    <property type="term" value="P:proteolysis involved in protein catabolic process"/>
    <property type="evidence" value="ECO:0007669"/>
    <property type="project" value="InterPro"/>
</dbReference>
<dbReference type="Proteomes" id="UP000070444">
    <property type="component" value="Unassembled WGS sequence"/>
</dbReference>
<dbReference type="InterPro" id="IPR001353">
    <property type="entry name" value="Proteasome_sua/b"/>
</dbReference>
<evidence type="ECO:0000313" key="4">
    <source>
        <dbReference type="Proteomes" id="UP000070444"/>
    </source>
</evidence>
<dbReference type="STRING" id="796925.A0A137NVA6"/>
<dbReference type="PANTHER" id="PTHR11599">
    <property type="entry name" value="PROTEASOME SUBUNIT ALPHA/BETA"/>
    <property type="match status" value="1"/>
</dbReference>
<evidence type="ECO:0000256" key="1">
    <source>
        <dbReference type="ARBA" id="ARBA00022942"/>
    </source>
</evidence>
<keyword evidence="1 2" id="KW-0647">Proteasome</keyword>
<dbReference type="OrthoDB" id="431557at2759"/>
<dbReference type="InterPro" id="IPR029055">
    <property type="entry name" value="Ntn_hydrolases_N"/>
</dbReference>
<dbReference type="PROSITE" id="PS51475">
    <property type="entry name" value="PROTEASOME_ALPHA_2"/>
    <property type="match status" value="1"/>
</dbReference>
<dbReference type="InterPro" id="IPR050115">
    <property type="entry name" value="Proteasome_alpha"/>
</dbReference>
<reference evidence="3 4" key="1">
    <citation type="journal article" date="2015" name="Genome Biol. Evol.">
        <title>Phylogenomic analyses indicate that early fungi evolved digesting cell walls of algal ancestors of land plants.</title>
        <authorList>
            <person name="Chang Y."/>
            <person name="Wang S."/>
            <person name="Sekimoto S."/>
            <person name="Aerts A.L."/>
            <person name="Choi C."/>
            <person name="Clum A."/>
            <person name="LaButti K.M."/>
            <person name="Lindquist E.A."/>
            <person name="Yee Ngan C."/>
            <person name="Ohm R.A."/>
            <person name="Salamov A.A."/>
            <person name="Grigoriev I.V."/>
            <person name="Spatafora J.W."/>
            <person name="Berbee M.L."/>
        </authorList>
    </citation>
    <scope>NUCLEOTIDE SEQUENCE [LARGE SCALE GENOMIC DNA]</scope>
    <source>
        <strain evidence="3 4">NRRL 28638</strain>
    </source>
</reference>
<organism evidence="3 4">
    <name type="scientific">Conidiobolus coronatus (strain ATCC 28846 / CBS 209.66 / NRRL 28638)</name>
    <name type="common">Delacroixia coronata</name>
    <dbReference type="NCBI Taxonomy" id="796925"/>
    <lineage>
        <taxon>Eukaryota</taxon>
        <taxon>Fungi</taxon>
        <taxon>Fungi incertae sedis</taxon>
        <taxon>Zoopagomycota</taxon>
        <taxon>Entomophthoromycotina</taxon>
        <taxon>Entomophthoromycetes</taxon>
        <taxon>Entomophthorales</taxon>
        <taxon>Ancylistaceae</taxon>
        <taxon>Conidiobolus</taxon>
    </lineage>
</organism>
<dbReference type="AlphaFoldDB" id="A0A137NVA6"/>
<feature type="non-terminal residue" evidence="3">
    <location>
        <position position="1"/>
    </location>
</feature>
<dbReference type="InterPro" id="IPR023332">
    <property type="entry name" value="Proteasome_alpha-type"/>
</dbReference>
<evidence type="ECO:0000256" key="2">
    <source>
        <dbReference type="PROSITE-ProRule" id="PRU00808"/>
    </source>
</evidence>
<sequence>GLRPFGASILYGGYDPHYGFQLYQSDPSGNYSGWKAYCIGANSGSAQSILKQEFNEDLTLEQAKDLAIKVLSKTMDTTTLTSEKLEFATLQLRDDKPVHRIYNSKEIEELLKQHAEAAQAASIDQE</sequence>
<dbReference type="SUPFAM" id="SSF56235">
    <property type="entry name" value="N-terminal nucleophile aminohydrolases (Ntn hydrolases)"/>
    <property type="match status" value="1"/>
</dbReference>
<dbReference type="EMBL" id="KQ964704">
    <property type="protein sequence ID" value="KXN66628.1"/>
    <property type="molecule type" value="Genomic_DNA"/>
</dbReference>
<accession>A0A137NVA6</accession>